<proteinExistence type="predicted"/>
<keyword evidence="2" id="KW-1185">Reference proteome</keyword>
<comment type="caution">
    <text evidence="1">The sequence shown here is derived from an EMBL/GenBank/DDBJ whole genome shotgun (WGS) entry which is preliminary data.</text>
</comment>
<dbReference type="Proteomes" id="UP001564408">
    <property type="component" value="Unassembled WGS sequence"/>
</dbReference>
<dbReference type="PANTHER" id="PTHR39550">
    <property type="entry name" value="SLL0658 PROTEIN"/>
    <property type="match status" value="1"/>
</dbReference>
<organism evidence="1 2">
    <name type="scientific">Thioalkalicoccus limnaeus</name>
    <dbReference type="NCBI Taxonomy" id="120681"/>
    <lineage>
        <taxon>Bacteria</taxon>
        <taxon>Pseudomonadati</taxon>
        <taxon>Pseudomonadota</taxon>
        <taxon>Gammaproteobacteria</taxon>
        <taxon>Chromatiales</taxon>
        <taxon>Chromatiaceae</taxon>
        <taxon>Thioalkalicoccus</taxon>
    </lineage>
</organism>
<dbReference type="InterPro" id="IPR021799">
    <property type="entry name" value="PIN-like_prokaryotic"/>
</dbReference>
<dbReference type="EMBL" id="JBDKXB010000043">
    <property type="protein sequence ID" value="MEY6434125.1"/>
    <property type="molecule type" value="Genomic_DNA"/>
</dbReference>
<reference evidence="1 2" key="1">
    <citation type="submission" date="2024-05" db="EMBL/GenBank/DDBJ databases">
        <title>Genome Sequence and Characterization of the New Strain Purple Sulfur Bacterium of Genus Thioalkalicoccus.</title>
        <authorList>
            <person name="Bryantseva I.A."/>
            <person name="Kyndt J.A."/>
            <person name="Imhoff J.F."/>
        </authorList>
    </citation>
    <scope>NUCLEOTIDE SEQUENCE [LARGE SCALE GENOMIC DNA]</scope>
    <source>
        <strain evidence="1 2">Um2</strain>
    </source>
</reference>
<accession>A0ABV4BNR8</accession>
<evidence type="ECO:0000313" key="1">
    <source>
        <dbReference type="EMBL" id="MEY6434125.1"/>
    </source>
</evidence>
<evidence type="ECO:0000313" key="2">
    <source>
        <dbReference type="Proteomes" id="UP001564408"/>
    </source>
</evidence>
<sequence>MTRVLIADAGPLIALSRVAQLPLLRGLFGAVGITGQIRAEVLDSGRFPGQDAIAAAIQAGWLQCRDVDLAPWHPRYPGVDDGEASAMLLAETFAMPLLIMDDRAGRAEARARGFAVMGVAAVVGLAKRQGLIPRAAPILNDMRTSGYFIGDDVINAILARVGESA</sequence>
<name>A0ABV4BNR8_9GAMM</name>
<protein>
    <submittedName>
        <fullName evidence="1">DUF3368 domain-containing protein</fullName>
    </submittedName>
</protein>
<gene>
    <name evidence="1" type="ORF">ABC977_17115</name>
</gene>
<dbReference type="RefSeq" id="WP_369668507.1">
    <property type="nucleotide sequence ID" value="NZ_JBDKXB010000043.1"/>
</dbReference>
<dbReference type="Pfam" id="PF11848">
    <property type="entry name" value="DUF3368"/>
    <property type="match status" value="1"/>
</dbReference>
<dbReference type="PANTHER" id="PTHR39550:SF1">
    <property type="entry name" value="SLL0658 PROTEIN"/>
    <property type="match status" value="1"/>
</dbReference>